<keyword evidence="1" id="KW-0812">Transmembrane</keyword>
<gene>
    <name evidence="2" type="ORF">Raf01_98230</name>
</gene>
<dbReference type="EMBL" id="BONZ01000152">
    <property type="protein sequence ID" value="GIH21651.1"/>
    <property type="molecule type" value="Genomic_DNA"/>
</dbReference>
<dbReference type="AlphaFoldDB" id="A0A8J3R7X8"/>
<accession>A0A8J3R7X8</accession>
<feature type="transmembrane region" description="Helical" evidence="1">
    <location>
        <begin position="20"/>
        <end position="39"/>
    </location>
</feature>
<comment type="caution">
    <text evidence="2">The sequence shown here is derived from an EMBL/GenBank/DDBJ whole genome shotgun (WGS) entry which is preliminary data.</text>
</comment>
<keyword evidence="1" id="KW-0472">Membrane</keyword>
<dbReference type="Proteomes" id="UP000642748">
    <property type="component" value="Unassembled WGS sequence"/>
</dbReference>
<evidence type="ECO:0000313" key="3">
    <source>
        <dbReference type="Proteomes" id="UP000642748"/>
    </source>
</evidence>
<keyword evidence="3" id="KW-1185">Reference proteome</keyword>
<protein>
    <submittedName>
        <fullName evidence="2">Uncharacterized protein</fullName>
    </submittedName>
</protein>
<organism evidence="2 3">
    <name type="scientific">Rugosimonospora africana</name>
    <dbReference type="NCBI Taxonomy" id="556532"/>
    <lineage>
        <taxon>Bacteria</taxon>
        <taxon>Bacillati</taxon>
        <taxon>Actinomycetota</taxon>
        <taxon>Actinomycetes</taxon>
        <taxon>Micromonosporales</taxon>
        <taxon>Micromonosporaceae</taxon>
        <taxon>Rugosimonospora</taxon>
    </lineage>
</organism>
<evidence type="ECO:0000313" key="2">
    <source>
        <dbReference type="EMBL" id="GIH21651.1"/>
    </source>
</evidence>
<sequence>MALRDGNFALWCYAIPRMPPSFAILAVAALTYLVTIAVGQLRRRRHVERPGTDPANPQRPRRIAALASSAALDEG</sequence>
<proteinExistence type="predicted"/>
<keyword evidence="1" id="KW-1133">Transmembrane helix</keyword>
<evidence type="ECO:0000256" key="1">
    <source>
        <dbReference type="SAM" id="Phobius"/>
    </source>
</evidence>
<reference evidence="2" key="1">
    <citation type="submission" date="2021-01" db="EMBL/GenBank/DDBJ databases">
        <title>Whole genome shotgun sequence of Rugosimonospora africana NBRC 104875.</title>
        <authorList>
            <person name="Komaki H."/>
            <person name="Tamura T."/>
        </authorList>
    </citation>
    <scope>NUCLEOTIDE SEQUENCE</scope>
    <source>
        <strain evidence="2">NBRC 104875</strain>
    </source>
</reference>
<name>A0A8J3R7X8_9ACTN</name>